<dbReference type="Proteomes" id="UP001497512">
    <property type="component" value="Chromosome 6"/>
</dbReference>
<keyword evidence="3" id="KW-1185">Reference proteome</keyword>
<evidence type="ECO:0000313" key="2">
    <source>
        <dbReference type="EMBL" id="CAK9228745.1"/>
    </source>
</evidence>
<feature type="transmembrane region" description="Helical" evidence="1">
    <location>
        <begin position="74"/>
        <end position="94"/>
    </location>
</feature>
<keyword evidence="1" id="KW-1133">Transmembrane helix</keyword>
<name>A0ABP0US66_9BRYO</name>
<reference evidence="2" key="1">
    <citation type="submission" date="2024-02" db="EMBL/GenBank/DDBJ databases">
        <authorList>
            <consortium name="ELIXIR-Norway"/>
            <consortium name="Elixir Norway"/>
        </authorList>
    </citation>
    <scope>NUCLEOTIDE SEQUENCE</scope>
</reference>
<evidence type="ECO:0000313" key="3">
    <source>
        <dbReference type="Proteomes" id="UP001497512"/>
    </source>
</evidence>
<accession>A0ABP0US66</accession>
<dbReference type="EMBL" id="OZ019898">
    <property type="protein sequence ID" value="CAK9228745.1"/>
    <property type="molecule type" value="Genomic_DNA"/>
</dbReference>
<protein>
    <submittedName>
        <fullName evidence="2">Uncharacterized protein</fullName>
    </submittedName>
</protein>
<keyword evidence="1" id="KW-0472">Membrane</keyword>
<evidence type="ECO:0000256" key="1">
    <source>
        <dbReference type="SAM" id="Phobius"/>
    </source>
</evidence>
<organism evidence="2 3">
    <name type="scientific">Sphagnum troendelagicum</name>
    <dbReference type="NCBI Taxonomy" id="128251"/>
    <lineage>
        <taxon>Eukaryota</taxon>
        <taxon>Viridiplantae</taxon>
        <taxon>Streptophyta</taxon>
        <taxon>Embryophyta</taxon>
        <taxon>Bryophyta</taxon>
        <taxon>Sphagnophytina</taxon>
        <taxon>Sphagnopsida</taxon>
        <taxon>Sphagnales</taxon>
        <taxon>Sphagnaceae</taxon>
        <taxon>Sphagnum</taxon>
    </lineage>
</organism>
<keyword evidence="1" id="KW-0812">Transmembrane</keyword>
<gene>
    <name evidence="2" type="ORF">CSSPTR1EN2_LOCUS19385</name>
</gene>
<proteinExistence type="predicted"/>
<feature type="transmembrane region" description="Helical" evidence="1">
    <location>
        <begin position="31"/>
        <end position="59"/>
    </location>
</feature>
<sequence length="129" mass="15068">MHVQSQKQQIELVVTQENDFDKEAERRSKSLLFFQGVHTLLTIAITLLTMYLCICFLTSVPDIEQSCLEFLQSRYQFCISEAFVGVCVSFLFVFRRRRLWVRKHRCFLEGGNGRASVATKKKKKKQVLV</sequence>